<protein>
    <submittedName>
        <fullName evidence="2">Pilus assembly protein PilZ</fullName>
    </submittedName>
</protein>
<name>A0A2S0VP56_9ALTE</name>
<gene>
    <name evidence="2" type="ORF">C2869_05740</name>
</gene>
<evidence type="ECO:0000313" key="2">
    <source>
        <dbReference type="EMBL" id="AWB65973.1"/>
    </source>
</evidence>
<proteinExistence type="predicted"/>
<keyword evidence="3" id="KW-1185">Reference proteome</keyword>
<dbReference type="Pfam" id="PF07238">
    <property type="entry name" value="PilZ"/>
    <property type="match status" value="1"/>
</dbReference>
<dbReference type="Proteomes" id="UP000244441">
    <property type="component" value="Chromosome"/>
</dbReference>
<dbReference type="RefSeq" id="WP_108602045.1">
    <property type="nucleotide sequence ID" value="NZ_CP026604.1"/>
</dbReference>
<sequence length="108" mass="12108">MEAIPLEFRSVQDLYKSYMAFLPEGGLFIETSRQYEMEYELELDVLVPNAIDSLKVTGKVCWINPVSASSATPQGIGVVFTEDKQHLKDRIETMLGGLLNSSEPTFTM</sequence>
<evidence type="ECO:0000259" key="1">
    <source>
        <dbReference type="Pfam" id="PF07238"/>
    </source>
</evidence>
<feature type="domain" description="PilZ" evidence="1">
    <location>
        <begin position="5"/>
        <end position="95"/>
    </location>
</feature>
<organism evidence="2 3">
    <name type="scientific">Saccharobesus litoralis</name>
    <dbReference type="NCBI Taxonomy" id="2172099"/>
    <lineage>
        <taxon>Bacteria</taxon>
        <taxon>Pseudomonadati</taxon>
        <taxon>Pseudomonadota</taxon>
        <taxon>Gammaproteobacteria</taxon>
        <taxon>Alteromonadales</taxon>
        <taxon>Alteromonadaceae</taxon>
        <taxon>Saccharobesus</taxon>
    </lineage>
</organism>
<evidence type="ECO:0000313" key="3">
    <source>
        <dbReference type="Proteomes" id="UP000244441"/>
    </source>
</evidence>
<dbReference type="OrthoDB" id="5296245at2"/>
<dbReference type="EMBL" id="CP026604">
    <property type="protein sequence ID" value="AWB65973.1"/>
    <property type="molecule type" value="Genomic_DNA"/>
</dbReference>
<dbReference type="Gene3D" id="2.40.10.220">
    <property type="entry name" value="predicted glycosyltransferase like domains"/>
    <property type="match status" value="1"/>
</dbReference>
<accession>A0A2S0VP56</accession>
<dbReference type="GO" id="GO:0035438">
    <property type="term" value="F:cyclic-di-GMP binding"/>
    <property type="evidence" value="ECO:0007669"/>
    <property type="project" value="InterPro"/>
</dbReference>
<dbReference type="AlphaFoldDB" id="A0A2S0VP56"/>
<dbReference type="KEGG" id="cate:C2869_05740"/>
<reference evidence="2 3" key="1">
    <citation type="submission" date="2018-01" db="EMBL/GenBank/DDBJ databases">
        <title>Genome sequence of a Cantenovulum-like bacteria.</title>
        <authorList>
            <person name="Tan W.R."/>
            <person name="Lau N.-S."/>
            <person name="Go F."/>
            <person name="Amirul A.-A.A."/>
        </authorList>
    </citation>
    <scope>NUCLEOTIDE SEQUENCE [LARGE SCALE GENOMIC DNA]</scope>
    <source>
        <strain evidence="2 3">CCB-QB4</strain>
    </source>
</reference>
<dbReference type="InterPro" id="IPR009875">
    <property type="entry name" value="PilZ_domain"/>
</dbReference>